<dbReference type="SUPFAM" id="SSF51905">
    <property type="entry name" value="FAD/NAD(P)-binding domain"/>
    <property type="match status" value="1"/>
</dbReference>
<dbReference type="InterPro" id="IPR050982">
    <property type="entry name" value="Auxin_biosynth/cation_transpt"/>
</dbReference>
<dbReference type="PRINTS" id="PR00368">
    <property type="entry name" value="FADPNR"/>
</dbReference>
<dbReference type="AlphaFoldDB" id="A0A1I5F072"/>
<name>A0A1I5F072_9ACTN</name>
<dbReference type="GO" id="GO:0050660">
    <property type="term" value="F:flavin adenine dinucleotide binding"/>
    <property type="evidence" value="ECO:0007669"/>
    <property type="project" value="TreeGrafter"/>
</dbReference>
<dbReference type="InterPro" id="IPR036188">
    <property type="entry name" value="FAD/NAD-bd_sf"/>
</dbReference>
<reference evidence="4" key="1">
    <citation type="submission" date="2016-10" db="EMBL/GenBank/DDBJ databases">
        <authorList>
            <person name="Varghese N."/>
            <person name="Submissions S."/>
        </authorList>
    </citation>
    <scope>NUCLEOTIDE SEQUENCE [LARGE SCALE GENOMIC DNA]</scope>
    <source>
        <strain evidence="4">DSM 43161</strain>
    </source>
</reference>
<feature type="region of interest" description="Disordered" evidence="2">
    <location>
        <begin position="444"/>
        <end position="474"/>
    </location>
</feature>
<dbReference type="GO" id="GO:0004497">
    <property type="term" value="F:monooxygenase activity"/>
    <property type="evidence" value="ECO:0007669"/>
    <property type="project" value="TreeGrafter"/>
</dbReference>
<dbReference type="PANTHER" id="PTHR43539:SF78">
    <property type="entry name" value="FLAVIN-CONTAINING MONOOXYGENASE"/>
    <property type="match status" value="1"/>
</dbReference>
<dbReference type="RefSeq" id="WP_075013467.1">
    <property type="nucleotide sequence ID" value="NZ_FOWE01000004.1"/>
</dbReference>
<evidence type="ECO:0000256" key="2">
    <source>
        <dbReference type="SAM" id="MobiDB-lite"/>
    </source>
</evidence>
<proteinExistence type="predicted"/>
<organism evidence="3 4">
    <name type="scientific">Geodermatophilus obscurus</name>
    <dbReference type="NCBI Taxonomy" id="1861"/>
    <lineage>
        <taxon>Bacteria</taxon>
        <taxon>Bacillati</taxon>
        <taxon>Actinomycetota</taxon>
        <taxon>Actinomycetes</taxon>
        <taxon>Geodermatophilales</taxon>
        <taxon>Geodermatophilaceae</taxon>
        <taxon>Geodermatophilus</taxon>
    </lineage>
</organism>
<dbReference type="OrthoDB" id="7279140at2"/>
<evidence type="ECO:0000313" key="3">
    <source>
        <dbReference type="EMBL" id="SFO17039.1"/>
    </source>
</evidence>
<accession>A0A1I5F072</accession>
<evidence type="ECO:0000313" key="4">
    <source>
        <dbReference type="Proteomes" id="UP000183642"/>
    </source>
</evidence>
<sequence>MTADTHLPVVVIGAGPVGLAAAAHLLERGLDPLVLEAGDQVGAAVREWGHVRLFSPWEYDVDAAALRLLEAQGWESPAADVLPTGTELVESYLAPLAATPQLAGRIRTGTRVLAVSRQGVDKTRTVGRAGRPYVVRTVRDGQVVDVLARAVLDASGTWGRPNPLGAAGLPAIGEDRVGTWLAGPLPDVLGADRKRFAGRHTLVVGMGHSAANTLLALVRLQEEEPGTEVTWAIRGRSPARLYGGGDADGLPARGLLGSSLRAAVAGGAITLVREFTMTSLTPPDDGTGRVTVTGTARDGAAVRLEVDTVVAATGFRPDLEMLREVRLDLDPAVEAPAALAPLIDPNLHSCGTVPPHGEALLAHPDEGFYVVGTKSYGRAPTFLLATGYEQVRSIAAALAGDTDAAARVELALPETGVCSTDLGDREAAEAASCGTGGVGFATGSEHGYSAEEPSPTAGCCGAAPVPVSPSSHGG</sequence>
<keyword evidence="1" id="KW-0560">Oxidoreductase</keyword>
<dbReference type="PANTHER" id="PTHR43539">
    <property type="entry name" value="FLAVIN-BINDING MONOOXYGENASE-LIKE PROTEIN (AFU_ORTHOLOGUE AFUA_4G09220)"/>
    <property type="match status" value="1"/>
</dbReference>
<keyword evidence="4" id="KW-1185">Reference proteome</keyword>
<dbReference type="Proteomes" id="UP000183642">
    <property type="component" value="Unassembled WGS sequence"/>
</dbReference>
<evidence type="ECO:0000256" key="1">
    <source>
        <dbReference type="ARBA" id="ARBA00023002"/>
    </source>
</evidence>
<gene>
    <name evidence="3" type="ORF">SAMN05660359_01737</name>
</gene>
<protein>
    <submittedName>
        <fullName evidence="3">Predicted flavoprotein CzcO associated with the cation diffusion facilitator CzcD</fullName>
    </submittedName>
</protein>
<dbReference type="Pfam" id="PF13738">
    <property type="entry name" value="Pyr_redox_3"/>
    <property type="match status" value="1"/>
</dbReference>
<dbReference type="Gene3D" id="3.50.50.60">
    <property type="entry name" value="FAD/NAD(P)-binding domain"/>
    <property type="match status" value="1"/>
</dbReference>
<dbReference type="EMBL" id="FOWE01000004">
    <property type="protein sequence ID" value="SFO17039.1"/>
    <property type="molecule type" value="Genomic_DNA"/>
</dbReference>
<dbReference type="PRINTS" id="PR00411">
    <property type="entry name" value="PNDRDTASEI"/>
</dbReference>